<comment type="caution">
    <text evidence="1">The sequence shown here is derived from an EMBL/GenBank/DDBJ whole genome shotgun (WGS) entry which is preliminary data.</text>
</comment>
<evidence type="ECO:0000313" key="2">
    <source>
        <dbReference type="Proteomes" id="UP000003344"/>
    </source>
</evidence>
<accession>D2ZTW7</accession>
<dbReference type="AlphaFoldDB" id="D2ZTW7"/>
<proteinExistence type="predicted"/>
<gene>
    <name evidence="1" type="ORF">NEIMUCOT_04055</name>
</gene>
<sequence length="51" mass="5881">MTAEPFCSGLPCIADFIGFMLHCQRWAFPFYSHIKTAYLKDTLFSSLLSHH</sequence>
<protein>
    <submittedName>
        <fullName evidence="1">Uncharacterized protein</fullName>
    </submittedName>
</protein>
<dbReference type="EMBL" id="ACDX02000002">
    <property type="protein sequence ID" value="EFC89637.1"/>
    <property type="molecule type" value="Genomic_DNA"/>
</dbReference>
<dbReference type="Proteomes" id="UP000003344">
    <property type="component" value="Unassembled WGS sequence"/>
</dbReference>
<organism evidence="1 2">
    <name type="scientific">Neisseria mucosa (strain ATCC 25996 / DSM 4631 / NCTC 10774 / M26)</name>
    <dbReference type="NCBI Taxonomy" id="546266"/>
    <lineage>
        <taxon>Bacteria</taxon>
        <taxon>Pseudomonadati</taxon>
        <taxon>Pseudomonadota</taxon>
        <taxon>Betaproteobacteria</taxon>
        <taxon>Neisseriales</taxon>
        <taxon>Neisseriaceae</taxon>
        <taxon>Neisseria</taxon>
    </lineage>
</organism>
<reference evidence="1 2" key="1">
    <citation type="submission" date="2009-10" db="EMBL/GenBank/DDBJ databases">
        <authorList>
            <person name="Weinstock G."/>
            <person name="Sodergren E."/>
            <person name="Clifton S."/>
            <person name="Fulton L."/>
            <person name="Fulton B."/>
            <person name="Courtney L."/>
            <person name="Fronick C."/>
            <person name="Harrison M."/>
            <person name="Strong C."/>
            <person name="Farmer C."/>
            <person name="Delahaunty K."/>
            <person name="Markovic C."/>
            <person name="Hall O."/>
            <person name="Minx P."/>
            <person name="Tomlinson C."/>
            <person name="Mitreva M."/>
            <person name="Nelson J."/>
            <person name="Hou S."/>
            <person name="Wollam A."/>
            <person name="Pepin K.H."/>
            <person name="Johnson M."/>
            <person name="Bhonagiri V."/>
            <person name="Nash W.E."/>
            <person name="Warren W."/>
            <person name="Chinwalla A."/>
            <person name="Mardis E.R."/>
            <person name="Wilson R.K."/>
        </authorList>
    </citation>
    <scope>NUCLEOTIDE SEQUENCE [LARGE SCALE GENOMIC DNA]</scope>
    <source>
        <strain evidence="2">ATCC 25996 / DSM 4631 / NCTC 10774 / M26</strain>
    </source>
</reference>
<name>D2ZTW7_NEIM2</name>
<evidence type="ECO:0000313" key="1">
    <source>
        <dbReference type="EMBL" id="EFC89637.1"/>
    </source>
</evidence>